<evidence type="ECO:0000256" key="1">
    <source>
        <dbReference type="ARBA" id="ARBA00022729"/>
    </source>
</evidence>
<feature type="domain" description="Outer membrane protein beta-barrel" evidence="3">
    <location>
        <begin position="14"/>
        <end position="200"/>
    </location>
</feature>
<dbReference type="EMBL" id="CP001472">
    <property type="protein sequence ID" value="ACO33858.1"/>
    <property type="molecule type" value="Genomic_DNA"/>
</dbReference>
<dbReference type="InterPro" id="IPR027385">
    <property type="entry name" value="Beta-barrel_OMP"/>
</dbReference>
<dbReference type="HOGENOM" id="CLU_113748_0_0_0"/>
<keyword evidence="5" id="KW-1185">Reference proteome</keyword>
<evidence type="ECO:0000256" key="2">
    <source>
        <dbReference type="SAM" id="SignalP"/>
    </source>
</evidence>
<evidence type="ECO:0000313" key="4">
    <source>
        <dbReference type="EMBL" id="ACO33858.1"/>
    </source>
</evidence>
<dbReference type="InParanoid" id="C1F705"/>
<dbReference type="Proteomes" id="UP000002207">
    <property type="component" value="Chromosome"/>
</dbReference>
<dbReference type="Pfam" id="PF13505">
    <property type="entry name" value="OMP_b-brl"/>
    <property type="match status" value="1"/>
</dbReference>
<reference evidence="4 5" key="1">
    <citation type="journal article" date="2009" name="Appl. Environ. Microbiol.">
        <title>Three genomes from the phylum Acidobacteria provide insight into the lifestyles of these microorganisms in soils.</title>
        <authorList>
            <person name="Ward N.L."/>
            <person name="Challacombe J.F."/>
            <person name="Janssen P.H."/>
            <person name="Henrissat B."/>
            <person name="Coutinho P.M."/>
            <person name="Wu M."/>
            <person name="Xie G."/>
            <person name="Haft D.H."/>
            <person name="Sait M."/>
            <person name="Badger J."/>
            <person name="Barabote R.D."/>
            <person name="Bradley B."/>
            <person name="Brettin T.S."/>
            <person name="Brinkac L.M."/>
            <person name="Bruce D."/>
            <person name="Creasy T."/>
            <person name="Daugherty S.C."/>
            <person name="Davidsen T.M."/>
            <person name="DeBoy R.T."/>
            <person name="Detter J.C."/>
            <person name="Dodson R.J."/>
            <person name="Durkin A.S."/>
            <person name="Ganapathy A."/>
            <person name="Gwinn-Giglio M."/>
            <person name="Han C.S."/>
            <person name="Khouri H."/>
            <person name="Kiss H."/>
            <person name="Kothari S.P."/>
            <person name="Madupu R."/>
            <person name="Nelson K.E."/>
            <person name="Nelson W.C."/>
            <person name="Paulsen I."/>
            <person name="Penn K."/>
            <person name="Ren Q."/>
            <person name="Rosovitz M.J."/>
            <person name="Selengut J.D."/>
            <person name="Shrivastava S."/>
            <person name="Sullivan S.A."/>
            <person name="Tapia R."/>
            <person name="Thompson L.S."/>
            <person name="Watkins K.L."/>
            <person name="Yang Q."/>
            <person name="Yu C."/>
            <person name="Zafar N."/>
            <person name="Zhou L."/>
            <person name="Kuske C.R."/>
        </authorList>
    </citation>
    <scope>NUCLEOTIDE SEQUENCE [LARGE SCALE GENOMIC DNA]</scope>
    <source>
        <strain evidence="5">ATCC 51196 / DSM 11244 / BCRC 80197 / JCM 7670 / NBRC 15755 / NCIMB 13165 / 161</strain>
    </source>
</reference>
<gene>
    <name evidence="4" type="ordered locus">ACP_3474</name>
</gene>
<dbReference type="Gene3D" id="2.40.160.20">
    <property type="match status" value="1"/>
</dbReference>
<sequence>MVLKKFLGWAAAPALLLLVAQASMAQVRPSTTGGGGSVVVGAEASLFKPDSLPKGFIDGYTTSDYTASDLAGVGFFFDVNLKPRWGMEGEANWLNYHGSQGEKQQHYLLGPRYRVYRWHSASAFVKFMMGAGREVFPDRIGKGSYFAFGPGGTLDYQLTPRIDVRADYEYLDWPKAPNLGPEIPNNGMHPQGISIGIGYRLLNGQR</sequence>
<dbReference type="InterPro" id="IPR011250">
    <property type="entry name" value="OMP/PagP_B-barrel"/>
</dbReference>
<evidence type="ECO:0000259" key="3">
    <source>
        <dbReference type="Pfam" id="PF13505"/>
    </source>
</evidence>
<accession>C1F705</accession>
<organism evidence="4 5">
    <name type="scientific">Acidobacterium capsulatum (strain ATCC 51196 / DSM 11244 / BCRC 80197 / JCM 7670 / NBRC 15755 / NCIMB 13165 / 161)</name>
    <dbReference type="NCBI Taxonomy" id="240015"/>
    <lineage>
        <taxon>Bacteria</taxon>
        <taxon>Pseudomonadati</taxon>
        <taxon>Acidobacteriota</taxon>
        <taxon>Terriglobia</taxon>
        <taxon>Terriglobales</taxon>
        <taxon>Acidobacteriaceae</taxon>
        <taxon>Acidobacterium</taxon>
    </lineage>
</organism>
<name>C1F705_ACIC5</name>
<protein>
    <recommendedName>
        <fullName evidence="3">Outer membrane protein beta-barrel domain-containing protein</fullName>
    </recommendedName>
</protein>
<feature type="signal peptide" evidence="2">
    <location>
        <begin position="1"/>
        <end position="25"/>
    </location>
</feature>
<dbReference type="AlphaFoldDB" id="C1F705"/>
<proteinExistence type="predicted"/>
<keyword evidence="1 2" id="KW-0732">Signal</keyword>
<dbReference type="SUPFAM" id="SSF56925">
    <property type="entry name" value="OMPA-like"/>
    <property type="match status" value="1"/>
</dbReference>
<feature type="chain" id="PRO_5002907192" description="Outer membrane protein beta-barrel domain-containing protein" evidence="2">
    <location>
        <begin position="26"/>
        <end position="206"/>
    </location>
</feature>
<dbReference type="KEGG" id="aca:ACP_3474"/>
<evidence type="ECO:0000313" key="5">
    <source>
        <dbReference type="Proteomes" id="UP000002207"/>
    </source>
</evidence>
<dbReference type="RefSeq" id="WP_015898503.1">
    <property type="nucleotide sequence ID" value="NC_012483.1"/>
</dbReference>